<dbReference type="Proteomes" id="UP001175000">
    <property type="component" value="Unassembled WGS sequence"/>
</dbReference>
<protein>
    <recommendedName>
        <fullName evidence="1">Ubiquitin-like domain-containing protein</fullName>
    </recommendedName>
</protein>
<evidence type="ECO:0000259" key="1">
    <source>
        <dbReference type="Pfam" id="PF22893"/>
    </source>
</evidence>
<feature type="domain" description="Ubiquitin-like" evidence="1">
    <location>
        <begin position="249"/>
        <end position="331"/>
    </location>
</feature>
<evidence type="ECO:0000313" key="3">
    <source>
        <dbReference type="Proteomes" id="UP001175000"/>
    </source>
</evidence>
<reference evidence="2" key="1">
    <citation type="submission" date="2023-06" db="EMBL/GenBank/DDBJ databases">
        <title>Genome-scale phylogeny and comparative genomics of the fungal order Sordariales.</title>
        <authorList>
            <consortium name="Lawrence Berkeley National Laboratory"/>
            <person name="Hensen N."/>
            <person name="Bonometti L."/>
            <person name="Westerberg I."/>
            <person name="Brannstrom I.O."/>
            <person name="Guillou S."/>
            <person name="Cros-Aarteil S."/>
            <person name="Calhoun S."/>
            <person name="Haridas S."/>
            <person name="Kuo A."/>
            <person name="Mondo S."/>
            <person name="Pangilinan J."/>
            <person name="Riley R."/>
            <person name="Labutti K."/>
            <person name="Andreopoulos B."/>
            <person name="Lipzen A."/>
            <person name="Chen C."/>
            <person name="Yanf M."/>
            <person name="Daum C."/>
            <person name="Ng V."/>
            <person name="Clum A."/>
            <person name="Steindorff A."/>
            <person name="Ohm R."/>
            <person name="Martin F."/>
            <person name="Silar P."/>
            <person name="Natvig D."/>
            <person name="Lalanne C."/>
            <person name="Gautier V."/>
            <person name="Ament-Velasquez S.L."/>
            <person name="Kruys A."/>
            <person name="Hutchinson M.I."/>
            <person name="Powell A.J."/>
            <person name="Barry K."/>
            <person name="Miller A.N."/>
            <person name="Grigoriev I.V."/>
            <person name="Debuchy R."/>
            <person name="Gladieux P."/>
            <person name="Thoren M.H."/>
            <person name="Johannesson H."/>
        </authorList>
    </citation>
    <scope>NUCLEOTIDE SEQUENCE</scope>
    <source>
        <strain evidence="2">CBS 606.72</strain>
    </source>
</reference>
<dbReference type="PANTHER" id="PTHR38886:SF1">
    <property type="entry name" value="NACHT-NTPASE AND P-LOOP NTPASES N-TERMINAL DOMAIN-CONTAINING PROTEIN"/>
    <property type="match status" value="1"/>
</dbReference>
<dbReference type="PANTHER" id="PTHR38886">
    <property type="entry name" value="SESA DOMAIN-CONTAINING PROTEIN"/>
    <property type="match status" value="1"/>
</dbReference>
<dbReference type="EMBL" id="JAULSU010000001">
    <property type="protein sequence ID" value="KAK0631300.1"/>
    <property type="molecule type" value="Genomic_DNA"/>
</dbReference>
<sequence>MSFAPSFGSLGDFVTVCQLAIQLGKALGDGFGGSSTEYQELRTGVDTLVQVLTHVEESRKQLESHPELHGLCRMIRNVTDQCGYLIKDALDRIVPKYSDSLRAGGSTTRSVGARRKIEWAVSERQRLPLLKDKIRTASATLTVLIGLATQKVLRIEHASMAKKVDKVLETQGQVEKTVTTQFTKLEGLSQQQSQQLLALDEKVNTANSKSSSAVDLTNSLLRRLVEDVQHVKYQMSNPLPPNALDPTKELPILLEDALGYQLVVPMDWVDSWEGFYQLLRLRFQKIGKGQDLVKRGQFALEEASSGRDIDRRVPISISFRRGMKIDMSIMFSNEESIEGACPRCREPANAPDNTTVSW</sequence>
<dbReference type="InterPro" id="IPR054464">
    <property type="entry name" value="ULD_fung"/>
</dbReference>
<accession>A0AA39XCS3</accession>
<comment type="caution">
    <text evidence="2">The sequence shown here is derived from an EMBL/GenBank/DDBJ whole genome shotgun (WGS) entry which is preliminary data.</text>
</comment>
<organism evidence="2 3">
    <name type="scientific">Immersiella caudata</name>
    <dbReference type="NCBI Taxonomy" id="314043"/>
    <lineage>
        <taxon>Eukaryota</taxon>
        <taxon>Fungi</taxon>
        <taxon>Dikarya</taxon>
        <taxon>Ascomycota</taxon>
        <taxon>Pezizomycotina</taxon>
        <taxon>Sordariomycetes</taxon>
        <taxon>Sordariomycetidae</taxon>
        <taxon>Sordariales</taxon>
        <taxon>Lasiosphaeriaceae</taxon>
        <taxon>Immersiella</taxon>
    </lineage>
</organism>
<dbReference type="Pfam" id="PF22893">
    <property type="entry name" value="ULD_2"/>
    <property type="match status" value="1"/>
</dbReference>
<gene>
    <name evidence="2" type="ORF">B0T14DRAFT_1158</name>
</gene>
<keyword evidence="3" id="KW-1185">Reference proteome</keyword>
<evidence type="ECO:0000313" key="2">
    <source>
        <dbReference type="EMBL" id="KAK0631300.1"/>
    </source>
</evidence>
<dbReference type="AlphaFoldDB" id="A0AA39XCS3"/>
<proteinExistence type="predicted"/>
<name>A0AA39XCS3_9PEZI</name>